<feature type="region of interest" description="Disordered" evidence="1">
    <location>
        <begin position="1"/>
        <end position="50"/>
    </location>
</feature>
<proteinExistence type="predicted"/>
<reference evidence="3" key="1">
    <citation type="submission" date="2021-03" db="EMBL/GenBank/DDBJ databases">
        <authorList>
            <person name="Sun Q."/>
        </authorList>
    </citation>
    <scope>NUCLEOTIDE SEQUENCE</scope>
    <source>
        <strain evidence="3">CCM 8862</strain>
    </source>
</reference>
<name>A0A939E494_9CORY</name>
<protein>
    <submittedName>
        <fullName evidence="3">GNAT family N-acetyltransferase</fullName>
    </submittedName>
</protein>
<dbReference type="GO" id="GO:0016747">
    <property type="term" value="F:acyltransferase activity, transferring groups other than amino-acyl groups"/>
    <property type="evidence" value="ECO:0007669"/>
    <property type="project" value="InterPro"/>
</dbReference>
<dbReference type="Gene3D" id="3.40.630.30">
    <property type="match status" value="1"/>
</dbReference>
<dbReference type="Pfam" id="PF24553">
    <property type="entry name" value="Rv0428c_C"/>
    <property type="match status" value="1"/>
</dbReference>
<comment type="caution">
    <text evidence="3">The sequence shown here is derived from an EMBL/GenBank/DDBJ whole genome shotgun (WGS) entry which is preliminary data.</text>
</comment>
<dbReference type="AlphaFoldDB" id="A0A939E494"/>
<dbReference type="Pfam" id="PF24551">
    <property type="entry name" value="SH3_Rv0428c"/>
    <property type="match status" value="1"/>
</dbReference>
<sequence length="389" mass="41699">MRCARRTAATTTSHTGCATPHVPSPHQVSVSSVPSPHPLPAGTAGRATPRIGDRVIVRRHLPGTPGHLTDVIGHVESLDPLVIRPQSVGGIRSDAPAVTIPRQLVEVIKVLAPRTVRNSDIRAVETATAKAFPGIEHTWAGQWLMRAGDGITERSNSAVPLGRSAGLSPVPIREITEFYSRHNLPVRLLIPERIGAPAARLVASTPGWVTGPDIIVMTRGMDGATDWPEPPAGITFTIDEQPDDDWLGLYHFRGRPLPAKALEFLRGEIDGTMGFGRLIDTATKQTVAITRGTVTESADGRCWLGYSAVEVAAGHRRRGLGTLLGTVMLAWGAQHRAQSTYLQVIASNTAGIGLYSKLGFLEHHRHFCALHTIPGARPSSPPDQTGPIR</sequence>
<evidence type="ECO:0000259" key="2">
    <source>
        <dbReference type="PROSITE" id="PS51186"/>
    </source>
</evidence>
<accession>A0A939E494</accession>
<gene>
    <name evidence="3" type="ORF">JZY06_11030</name>
</gene>
<dbReference type="EMBL" id="JAFLEQ010000017">
    <property type="protein sequence ID" value="MBN9645137.1"/>
    <property type="molecule type" value="Genomic_DNA"/>
</dbReference>
<dbReference type="InterPro" id="IPR056935">
    <property type="entry name" value="Rv0428c-like_C"/>
</dbReference>
<dbReference type="InterPro" id="IPR056934">
    <property type="entry name" value="SH3_Rv0428c"/>
</dbReference>
<dbReference type="PROSITE" id="PS51186">
    <property type="entry name" value="GNAT"/>
    <property type="match status" value="1"/>
</dbReference>
<dbReference type="Proteomes" id="UP000664332">
    <property type="component" value="Unassembled WGS sequence"/>
</dbReference>
<evidence type="ECO:0000313" key="3">
    <source>
        <dbReference type="EMBL" id="MBN9645137.1"/>
    </source>
</evidence>
<feature type="domain" description="N-acetyltransferase" evidence="2">
    <location>
        <begin position="236"/>
        <end position="384"/>
    </location>
</feature>
<dbReference type="InterPro" id="IPR000182">
    <property type="entry name" value="GNAT_dom"/>
</dbReference>
<organism evidence="3 4">
    <name type="scientific">Corynebacterium mendelii</name>
    <dbReference type="NCBI Taxonomy" id="2765362"/>
    <lineage>
        <taxon>Bacteria</taxon>
        <taxon>Bacillati</taxon>
        <taxon>Actinomycetota</taxon>
        <taxon>Actinomycetes</taxon>
        <taxon>Mycobacteriales</taxon>
        <taxon>Corynebacteriaceae</taxon>
        <taxon>Corynebacterium</taxon>
    </lineage>
</organism>
<evidence type="ECO:0000256" key="1">
    <source>
        <dbReference type="SAM" id="MobiDB-lite"/>
    </source>
</evidence>
<keyword evidence="4" id="KW-1185">Reference proteome</keyword>
<evidence type="ECO:0000313" key="4">
    <source>
        <dbReference type="Proteomes" id="UP000664332"/>
    </source>
</evidence>
<dbReference type="SUPFAM" id="SSF55729">
    <property type="entry name" value="Acyl-CoA N-acyltransferases (Nat)"/>
    <property type="match status" value="1"/>
</dbReference>
<feature type="compositionally biased region" description="Low complexity" evidence="1">
    <location>
        <begin position="1"/>
        <end position="34"/>
    </location>
</feature>
<dbReference type="InterPro" id="IPR016181">
    <property type="entry name" value="Acyl_CoA_acyltransferase"/>
</dbReference>